<gene>
    <name evidence="1" type="ORF">RU97_GL001056</name>
</gene>
<proteinExistence type="predicted"/>
<dbReference type="Proteomes" id="UP000181884">
    <property type="component" value="Unassembled WGS sequence"/>
</dbReference>
<evidence type="ECO:0000313" key="1">
    <source>
        <dbReference type="EMBL" id="OJG19485.1"/>
    </source>
</evidence>
<evidence type="ECO:0000313" key="2">
    <source>
        <dbReference type="Proteomes" id="UP000181884"/>
    </source>
</evidence>
<keyword evidence="2" id="KW-1185">Reference proteome</keyword>
<accession>A0A1L8RIF2</accession>
<reference evidence="1 2" key="1">
    <citation type="submission" date="2014-12" db="EMBL/GenBank/DDBJ databases">
        <title>Draft genome sequences of 29 type strains of Enterococci.</title>
        <authorList>
            <person name="Zhong Z."/>
            <person name="Sun Z."/>
            <person name="Liu W."/>
            <person name="Zhang W."/>
            <person name="Zhang H."/>
        </authorList>
    </citation>
    <scope>NUCLEOTIDE SEQUENCE [LARGE SCALE GENOMIC DNA]</scope>
    <source>
        <strain evidence="1 2">DSM 17029</strain>
    </source>
</reference>
<dbReference type="STRING" id="214095.RU97_GL001056"/>
<organism evidence="1 2">
    <name type="scientific">Enterococcus canis</name>
    <dbReference type="NCBI Taxonomy" id="214095"/>
    <lineage>
        <taxon>Bacteria</taxon>
        <taxon>Bacillati</taxon>
        <taxon>Bacillota</taxon>
        <taxon>Bacilli</taxon>
        <taxon>Lactobacillales</taxon>
        <taxon>Enterococcaceae</taxon>
        <taxon>Enterococcus</taxon>
    </lineage>
</organism>
<sequence>MTKYVELLKLVDDTEPNFLLNKYNDILIAKKEITDWHNTGAKGTMFKFDMKLKNRKEFFSDLRKFDSFFYNIFDAQNGETVEITNFGYMNIAFFSMHGKFLFYTNTHEGIAWLINELSSI</sequence>
<protein>
    <submittedName>
        <fullName evidence="1">Uncharacterized protein</fullName>
    </submittedName>
</protein>
<name>A0A1L8RIF2_9ENTE</name>
<dbReference type="AlphaFoldDB" id="A0A1L8RIF2"/>
<comment type="caution">
    <text evidence="1">The sequence shown here is derived from an EMBL/GenBank/DDBJ whole genome shotgun (WGS) entry which is preliminary data.</text>
</comment>
<dbReference type="EMBL" id="JXKH01000002">
    <property type="protein sequence ID" value="OJG19485.1"/>
    <property type="molecule type" value="Genomic_DNA"/>
</dbReference>